<proteinExistence type="predicted"/>
<name>A0A915C9G1_PARUN</name>
<feature type="region of interest" description="Disordered" evidence="1">
    <location>
        <begin position="184"/>
        <end position="285"/>
    </location>
</feature>
<protein>
    <submittedName>
        <fullName evidence="3">Matrin-type domain-containing protein</fullName>
    </submittedName>
</protein>
<feature type="compositionally biased region" description="Basic and acidic residues" evidence="1">
    <location>
        <begin position="219"/>
        <end position="261"/>
    </location>
</feature>
<feature type="compositionally biased region" description="Basic and acidic residues" evidence="1">
    <location>
        <begin position="185"/>
        <end position="196"/>
    </location>
</feature>
<reference evidence="3" key="1">
    <citation type="submission" date="2022-11" db="UniProtKB">
        <authorList>
            <consortium name="WormBaseParasite"/>
        </authorList>
    </citation>
    <scope>IDENTIFICATION</scope>
</reference>
<dbReference type="AlphaFoldDB" id="A0A915C9G1"/>
<accession>A0A915C9G1</accession>
<evidence type="ECO:0000313" key="3">
    <source>
        <dbReference type="WBParaSite" id="PgR105_g007_t02"/>
    </source>
</evidence>
<evidence type="ECO:0000313" key="2">
    <source>
        <dbReference type="Proteomes" id="UP000887569"/>
    </source>
</evidence>
<feature type="region of interest" description="Disordered" evidence="1">
    <location>
        <begin position="132"/>
        <end position="159"/>
    </location>
</feature>
<dbReference type="Proteomes" id="UP000887569">
    <property type="component" value="Unplaced"/>
</dbReference>
<organism evidence="2 3">
    <name type="scientific">Parascaris univalens</name>
    <name type="common">Nematode worm</name>
    <dbReference type="NCBI Taxonomy" id="6257"/>
    <lineage>
        <taxon>Eukaryota</taxon>
        <taxon>Metazoa</taxon>
        <taxon>Ecdysozoa</taxon>
        <taxon>Nematoda</taxon>
        <taxon>Chromadorea</taxon>
        <taxon>Rhabditida</taxon>
        <taxon>Spirurina</taxon>
        <taxon>Ascaridomorpha</taxon>
        <taxon>Ascaridoidea</taxon>
        <taxon>Ascarididae</taxon>
        <taxon>Parascaris</taxon>
    </lineage>
</organism>
<keyword evidence="2" id="KW-1185">Reference proteome</keyword>
<feature type="region of interest" description="Disordered" evidence="1">
    <location>
        <begin position="27"/>
        <end position="49"/>
    </location>
</feature>
<evidence type="ECO:0000256" key="1">
    <source>
        <dbReference type="SAM" id="MobiDB-lite"/>
    </source>
</evidence>
<dbReference type="WBParaSite" id="PgR105_g007_t02">
    <property type="protein sequence ID" value="PgR105_g007_t02"/>
    <property type="gene ID" value="PgR105_g007"/>
</dbReference>
<sequence>MVFFETVWEAPDKFYTMAQYASRIAQTHDPRSAPIQSNDDSEHMRPLPASQRVWSQEKQERASEMHLNGPAPCADLANTHELNGTSKEISADVAEIPTPGSYLASATADYYTAPFVDGAAIAAAFRLEDHEIPLPPSPRDSHISAATKVETTSEERKELSTKVKEELKDDDEHTGEKAITAITEFKVKNEPMEDAKSAATSNERPRLPLRIGRSSPYGEWRKVEKPVEKKKIDYELPTEEEGRKTKKEEKIRPEDIIEFGEKSAPLSRKRAKDETVRFKRRKRSN</sequence>